<comment type="caution">
    <text evidence="2">The sequence shown here is derived from an EMBL/GenBank/DDBJ whole genome shotgun (WGS) entry which is preliminary data.</text>
</comment>
<dbReference type="EMBL" id="JAHRIM010062000">
    <property type="protein sequence ID" value="MEQ2271509.1"/>
    <property type="molecule type" value="Genomic_DNA"/>
</dbReference>
<reference evidence="2 3" key="1">
    <citation type="submission" date="2021-06" db="EMBL/GenBank/DDBJ databases">
        <authorList>
            <person name="Palmer J.M."/>
        </authorList>
    </citation>
    <scope>NUCLEOTIDE SEQUENCE [LARGE SCALE GENOMIC DNA]</scope>
    <source>
        <strain evidence="2 3">XR_2019</strain>
        <tissue evidence="2">Muscle</tissue>
    </source>
</reference>
<sequence>VRTFSGNTAPPPLCLTERLETQREEDKSRAARVGEKRPGGLGNGRRRRRGKRRKSDESMTV</sequence>
<feature type="compositionally biased region" description="Basic and acidic residues" evidence="1">
    <location>
        <begin position="17"/>
        <end position="38"/>
    </location>
</feature>
<evidence type="ECO:0000256" key="1">
    <source>
        <dbReference type="SAM" id="MobiDB-lite"/>
    </source>
</evidence>
<evidence type="ECO:0000313" key="2">
    <source>
        <dbReference type="EMBL" id="MEQ2271509.1"/>
    </source>
</evidence>
<feature type="compositionally biased region" description="Basic residues" evidence="1">
    <location>
        <begin position="44"/>
        <end position="53"/>
    </location>
</feature>
<gene>
    <name evidence="2" type="ORF">XENORESO_005279</name>
</gene>
<feature type="non-terminal residue" evidence="2">
    <location>
        <position position="1"/>
    </location>
</feature>
<keyword evidence="3" id="KW-1185">Reference proteome</keyword>
<evidence type="ECO:0000313" key="3">
    <source>
        <dbReference type="Proteomes" id="UP001444071"/>
    </source>
</evidence>
<protein>
    <submittedName>
        <fullName evidence="2">Uncharacterized protein</fullName>
    </submittedName>
</protein>
<proteinExistence type="predicted"/>
<feature type="region of interest" description="Disordered" evidence="1">
    <location>
        <begin position="1"/>
        <end position="61"/>
    </location>
</feature>
<name>A0ABV0WQZ2_9TELE</name>
<organism evidence="2 3">
    <name type="scientific">Xenotaenia resolanae</name>
    <dbReference type="NCBI Taxonomy" id="208358"/>
    <lineage>
        <taxon>Eukaryota</taxon>
        <taxon>Metazoa</taxon>
        <taxon>Chordata</taxon>
        <taxon>Craniata</taxon>
        <taxon>Vertebrata</taxon>
        <taxon>Euteleostomi</taxon>
        <taxon>Actinopterygii</taxon>
        <taxon>Neopterygii</taxon>
        <taxon>Teleostei</taxon>
        <taxon>Neoteleostei</taxon>
        <taxon>Acanthomorphata</taxon>
        <taxon>Ovalentaria</taxon>
        <taxon>Atherinomorphae</taxon>
        <taxon>Cyprinodontiformes</taxon>
        <taxon>Goodeidae</taxon>
        <taxon>Xenotaenia</taxon>
    </lineage>
</organism>
<accession>A0ABV0WQZ2</accession>
<dbReference type="Proteomes" id="UP001444071">
    <property type="component" value="Unassembled WGS sequence"/>
</dbReference>